<dbReference type="PROSITE" id="PS51257">
    <property type="entry name" value="PROKAR_LIPOPROTEIN"/>
    <property type="match status" value="1"/>
</dbReference>
<sequence length="556" mass="57747">MKKTQQSVMTLTLLTAALLGCNSNNDSGSTKSSSSGGGGGSAVTTTTVTVTPSLGKILNAKVILRNAKTGTELGTGTTGTTGSAQIKAIKTTDPVVAEVQLPSGTQYYDEAKQALATVSTATSIRAALPALRTNLGITPLTELAYQAALKAANNEAGLTVALVNQANQQIKQTLAAGIEDILIPPTLIADNDLSDDITANNLANSYALLLAAYAKLGTGNTPMLDALAKLKADLNDGVFDGKDTNTALSYNLDIASNLADAINNYFKAIAQATAALKALYTDAIVNNFKTNFSVPISVVYQGENSYGALLSTRIATGEQFLHNAQSFEQNTTDNLTTGKWIKNANYNLSVTYNKETGLVQSVRIEDGSPTKILQCLDSSCTGLTVDLTSKLVKANNFKVAYTNVPNTAVYNLNGVLSIVPVFELVNGQAVTADLLNTIAGSYSMTGGSLTTSLSSNPTNPSTVNNQTCNINIANGKASISGGGLSLTTAPNANSVVTTIGTQKRFTLVDVTPATTGANVLDLGFINGKLAYASATVINVNLQTFVTTTKVLLCTKF</sequence>
<accession>A0A2T5IYT2</accession>
<organism evidence="1 2">
    <name type="scientific">Agitococcus lubricus</name>
    <dbReference type="NCBI Taxonomy" id="1077255"/>
    <lineage>
        <taxon>Bacteria</taxon>
        <taxon>Pseudomonadati</taxon>
        <taxon>Pseudomonadota</taxon>
        <taxon>Gammaproteobacteria</taxon>
        <taxon>Moraxellales</taxon>
        <taxon>Moraxellaceae</taxon>
        <taxon>Agitococcus</taxon>
    </lineage>
</organism>
<protein>
    <submittedName>
        <fullName evidence="1">Uncharacterized protein</fullName>
    </submittedName>
</protein>
<keyword evidence="2" id="KW-1185">Reference proteome</keyword>
<evidence type="ECO:0000313" key="1">
    <source>
        <dbReference type="EMBL" id="PTQ89178.1"/>
    </source>
</evidence>
<dbReference type="EMBL" id="QAON01000008">
    <property type="protein sequence ID" value="PTQ89178.1"/>
    <property type="molecule type" value="Genomic_DNA"/>
</dbReference>
<dbReference type="RefSeq" id="WP_107865821.1">
    <property type="nucleotide sequence ID" value="NZ_QAON01000008.1"/>
</dbReference>
<reference evidence="1 2" key="1">
    <citation type="submission" date="2018-04" db="EMBL/GenBank/DDBJ databases">
        <title>Genomic Encyclopedia of Archaeal and Bacterial Type Strains, Phase II (KMG-II): from individual species to whole genera.</title>
        <authorList>
            <person name="Goeker M."/>
        </authorList>
    </citation>
    <scope>NUCLEOTIDE SEQUENCE [LARGE SCALE GENOMIC DNA]</scope>
    <source>
        <strain evidence="1 2">DSM 5822</strain>
    </source>
</reference>
<proteinExistence type="predicted"/>
<evidence type="ECO:0000313" key="2">
    <source>
        <dbReference type="Proteomes" id="UP000244223"/>
    </source>
</evidence>
<comment type="caution">
    <text evidence="1">The sequence shown here is derived from an EMBL/GenBank/DDBJ whole genome shotgun (WGS) entry which is preliminary data.</text>
</comment>
<gene>
    <name evidence="1" type="ORF">C8N29_10859</name>
</gene>
<dbReference type="Proteomes" id="UP000244223">
    <property type="component" value="Unassembled WGS sequence"/>
</dbReference>
<name>A0A2T5IYT2_9GAMM</name>
<dbReference type="AlphaFoldDB" id="A0A2T5IYT2"/>